<sequence>MSLLKDLDLLSRFLSSGGQIPAAPAAVRQASPSLSAAAVSQPVSGPPTPPQESTEPSSDQKKIEKKNEIESPVASESIESSPPAAETVPFRPGMESLLLSQLIENTEDLLKDSLKGVTSIAISGPKQLDLQFSKSYNFSKQYCERPEMLARLENSLEKVTGERIKIRLIVLEPATENENADDKQSRPSMAQQRAEQRELAPATDHFLQEALSVFNAQSVRVDVLKVQAEEKKEDS</sequence>
<reference evidence="2 3" key="1">
    <citation type="journal article" date="2018" name="Nat. Biotechnol.">
        <title>A standardized bacterial taxonomy based on genome phylogeny substantially revises the tree of life.</title>
        <authorList>
            <person name="Parks D.H."/>
            <person name="Chuvochina M."/>
            <person name="Waite D.W."/>
            <person name="Rinke C."/>
            <person name="Skarshewski A."/>
            <person name="Chaumeil P.A."/>
            <person name="Hugenholtz P."/>
        </authorList>
    </citation>
    <scope>NUCLEOTIDE SEQUENCE [LARGE SCALE GENOMIC DNA]</scope>
    <source>
        <strain evidence="2">UBA9375</strain>
    </source>
</reference>
<gene>
    <name evidence="2" type="ORF">DIT97_13010</name>
</gene>
<name>A0A3D3R4X0_9PLAN</name>
<dbReference type="AlphaFoldDB" id="A0A3D3R4X0"/>
<proteinExistence type="predicted"/>
<feature type="region of interest" description="Disordered" evidence="1">
    <location>
        <begin position="176"/>
        <end position="201"/>
    </location>
</feature>
<evidence type="ECO:0000313" key="2">
    <source>
        <dbReference type="EMBL" id="HCO23914.1"/>
    </source>
</evidence>
<feature type="compositionally biased region" description="Basic and acidic residues" evidence="1">
    <location>
        <begin position="58"/>
        <end position="69"/>
    </location>
</feature>
<feature type="region of interest" description="Disordered" evidence="1">
    <location>
        <begin position="27"/>
        <end position="89"/>
    </location>
</feature>
<comment type="caution">
    <text evidence="2">The sequence shown here is derived from an EMBL/GenBank/DDBJ whole genome shotgun (WGS) entry which is preliminary data.</text>
</comment>
<evidence type="ECO:0000256" key="1">
    <source>
        <dbReference type="SAM" id="MobiDB-lite"/>
    </source>
</evidence>
<dbReference type="Proteomes" id="UP000263642">
    <property type="component" value="Unassembled WGS sequence"/>
</dbReference>
<dbReference type="EMBL" id="DQAY01000073">
    <property type="protein sequence ID" value="HCO23914.1"/>
    <property type="molecule type" value="Genomic_DNA"/>
</dbReference>
<feature type="compositionally biased region" description="Low complexity" evidence="1">
    <location>
        <begin position="70"/>
        <end position="86"/>
    </location>
</feature>
<evidence type="ECO:0000313" key="3">
    <source>
        <dbReference type="Proteomes" id="UP000263642"/>
    </source>
</evidence>
<protein>
    <submittedName>
        <fullName evidence="2">Uncharacterized protein</fullName>
    </submittedName>
</protein>
<accession>A0A3D3R4X0</accession>
<organism evidence="2 3">
    <name type="scientific">Gimesia maris</name>
    <dbReference type="NCBI Taxonomy" id="122"/>
    <lineage>
        <taxon>Bacteria</taxon>
        <taxon>Pseudomonadati</taxon>
        <taxon>Planctomycetota</taxon>
        <taxon>Planctomycetia</taxon>
        <taxon>Planctomycetales</taxon>
        <taxon>Planctomycetaceae</taxon>
        <taxon>Gimesia</taxon>
    </lineage>
</organism>